<dbReference type="GO" id="GO:0004984">
    <property type="term" value="F:olfactory receptor activity"/>
    <property type="evidence" value="ECO:0007669"/>
    <property type="project" value="InterPro"/>
</dbReference>
<feature type="transmembrane region" description="Helical" evidence="10">
    <location>
        <begin position="242"/>
        <end position="265"/>
    </location>
</feature>
<dbReference type="EMBL" id="JALNTZ010000002">
    <property type="protein sequence ID" value="KAJ3663038.1"/>
    <property type="molecule type" value="Genomic_DNA"/>
</dbReference>
<keyword evidence="3 10" id="KW-0716">Sensory transduction</keyword>
<dbReference type="GO" id="GO:0007165">
    <property type="term" value="P:signal transduction"/>
    <property type="evidence" value="ECO:0007669"/>
    <property type="project" value="UniProtKB-KW"/>
</dbReference>
<reference evidence="11" key="1">
    <citation type="journal article" date="2023" name="G3 (Bethesda)">
        <title>Whole genome assemblies of Zophobas morio and Tenebrio molitor.</title>
        <authorList>
            <person name="Kaur S."/>
            <person name="Stinson S.A."/>
            <person name="diCenzo G.C."/>
        </authorList>
    </citation>
    <scope>NUCLEOTIDE SEQUENCE</scope>
    <source>
        <strain evidence="11">QUZm001</strain>
    </source>
</reference>
<dbReference type="PANTHER" id="PTHR21137">
    <property type="entry name" value="ODORANT RECEPTOR"/>
    <property type="match status" value="1"/>
</dbReference>
<evidence type="ECO:0000256" key="10">
    <source>
        <dbReference type="RuleBase" id="RU351113"/>
    </source>
</evidence>
<gene>
    <name evidence="11" type="ORF">Zmor_007348</name>
</gene>
<keyword evidence="4 10" id="KW-0812">Transmembrane</keyword>
<evidence type="ECO:0000313" key="12">
    <source>
        <dbReference type="Proteomes" id="UP001168821"/>
    </source>
</evidence>
<feature type="transmembrane region" description="Helical" evidence="10">
    <location>
        <begin position="29"/>
        <end position="50"/>
    </location>
</feature>
<comment type="caution">
    <text evidence="10">Lacks conserved residue(s) required for the propagation of feature annotation.</text>
</comment>
<organism evidence="11 12">
    <name type="scientific">Zophobas morio</name>
    <dbReference type="NCBI Taxonomy" id="2755281"/>
    <lineage>
        <taxon>Eukaryota</taxon>
        <taxon>Metazoa</taxon>
        <taxon>Ecdysozoa</taxon>
        <taxon>Arthropoda</taxon>
        <taxon>Hexapoda</taxon>
        <taxon>Insecta</taxon>
        <taxon>Pterygota</taxon>
        <taxon>Neoptera</taxon>
        <taxon>Endopterygota</taxon>
        <taxon>Coleoptera</taxon>
        <taxon>Polyphaga</taxon>
        <taxon>Cucujiformia</taxon>
        <taxon>Tenebrionidae</taxon>
        <taxon>Zophobas</taxon>
    </lineage>
</organism>
<evidence type="ECO:0000256" key="1">
    <source>
        <dbReference type="ARBA" id="ARBA00004651"/>
    </source>
</evidence>
<dbReference type="InterPro" id="IPR004117">
    <property type="entry name" value="7tm6_olfct_rcpt"/>
</dbReference>
<keyword evidence="7 10" id="KW-0472">Membrane</keyword>
<dbReference type="Pfam" id="PF02949">
    <property type="entry name" value="7tm_6"/>
    <property type="match status" value="1"/>
</dbReference>
<evidence type="ECO:0000256" key="2">
    <source>
        <dbReference type="ARBA" id="ARBA00022475"/>
    </source>
</evidence>
<dbReference type="GO" id="GO:0005886">
    <property type="term" value="C:plasma membrane"/>
    <property type="evidence" value="ECO:0007669"/>
    <property type="project" value="UniProtKB-SubCell"/>
</dbReference>
<dbReference type="AlphaFoldDB" id="A0AA38MPJ4"/>
<feature type="transmembrane region" description="Helical" evidence="10">
    <location>
        <begin position="277"/>
        <end position="295"/>
    </location>
</feature>
<evidence type="ECO:0000256" key="9">
    <source>
        <dbReference type="ARBA" id="ARBA00023224"/>
    </source>
</evidence>
<proteinExistence type="inferred from homology"/>
<name>A0AA38MPJ4_9CUCU</name>
<keyword evidence="8 10" id="KW-0675">Receptor</keyword>
<dbReference type="GO" id="GO:0005549">
    <property type="term" value="F:odorant binding"/>
    <property type="evidence" value="ECO:0007669"/>
    <property type="project" value="InterPro"/>
</dbReference>
<keyword evidence="9 10" id="KW-0807">Transducer</keyword>
<evidence type="ECO:0000256" key="4">
    <source>
        <dbReference type="ARBA" id="ARBA00022692"/>
    </source>
</evidence>
<comment type="similarity">
    <text evidence="10">Belongs to the insect chemoreceptor superfamily. Heteromeric odorant receptor channel (TC 1.A.69) family.</text>
</comment>
<evidence type="ECO:0000256" key="7">
    <source>
        <dbReference type="ARBA" id="ARBA00023136"/>
    </source>
</evidence>
<comment type="subcellular location">
    <subcellularLocation>
        <location evidence="1 10">Cell membrane</location>
        <topology evidence="1 10">Multi-pass membrane protein</topology>
    </subcellularLocation>
</comment>
<comment type="caution">
    <text evidence="11">The sequence shown here is derived from an EMBL/GenBank/DDBJ whole genome shotgun (WGS) entry which is preliminary data.</text>
</comment>
<evidence type="ECO:0000256" key="6">
    <source>
        <dbReference type="ARBA" id="ARBA00022989"/>
    </source>
</evidence>
<feature type="transmembrane region" description="Helical" evidence="10">
    <location>
        <begin position="124"/>
        <end position="143"/>
    </location>
</feature>
<evidence type="ECO:0000313" key="11">
    <source>
        <dbReference type="EMBL" id="KAJ3663038.1"/>
    </source>
</evidence>
<protein>
    <recommendedName>
        <fullName evidence="10">Odorant receptor</fullName>
    </recommendedName>
</protein>
<evidence type="ECO:0000256" key="8">
    <source>
        <dbReference type="ARBA" id="ARBA00023170"/>
    </source>
</evidence>
<evidence type="ECO:0000256" key="5">
    <source>
        <dbReference type="ARBA" id="ARBA00022725"/>
    </source>
</evidence>
<keyword evidence="6 10" id="KW-1133">Transmembrane helix</keyword>
<evidence type="ECO:0000256" key="3">
    <source>
        <dbReference type="ARBA" id="ARBA00022606"/>
    </source>
</evidence>
<feature type="transmembrane region" description="Helical" evidence="10">
    <location>
        <begin position="159"/>
        <end position="179"/>
    </location>
</feature>
<dbReference type="Proteomes" id="UP001168821">
    <property type="component" value="Unassembled WGS sequence"/>
</dbReference>
<keyword evidence="12" id="KW-1185">Reference proteome</keyword>
<keyword evidence="5 10" id="KW-0552">Olfaction</keyword>
<dbReference type="PANTHER" id="PTHR21137:SF35">
    <property type="entry name" value="ODORANT RECEPTOR 19A-RELATED"/>
    <property type="match status" value="1"/>
</dbReference>
<accession>A0AA38MPJ4</accession>
<sequence length="367" mass="42357">MTDQNYFDVIVKVYNAVGLKRSSPFPLKIISKYVLFPLLLALCGMVVINLKYKSQDVFGVVEVFESVASFGQMLIRKLILILYSSKIEKIINERSLFWSYDYLGGDFSSRLNMKKNQVFTRLKLFWLMCCVAVTLVIVTPIFIEEKSLPSSCWMPTDNKFFFIVVYILQSIFFIELILISPPTDGFFLFVCTDLEIQLQVLSNTLQNVHIGSNQEKCFEKLKQCSVYHRFLLNVHEDLNTVFSIYFVLQFLINIIGTTMQFYILSNTPADVTQVMRCIMYLMTVLFQGSISFLPASNVEIEAEKLANEIYCLDWYNSPNLKIRKFVLFWLMKAQKPVQMSGGGLMTVNRNVFLQIPRTSFSICTLLG</sequence>
<keyword evidence="2" id="KW-1003">Cell membrane</keyword>